<name>A0A9D2CWN8_9BACE</name>
<reference evidence="2" key="2">
    <citation type="submission" date="2021-04" db="EMBL/GenBank/DDBJ databases">
        <authorList>
            <person name="Gilroy R."/>
        </authorList>
    </citation>
    <scope>NUCLEOTIDE SEQUENCE</scope>
    <source>
        <strain evidence="2">ChiHjej12B11-24981</strain>
    </source>
</reference>
<evidence type="ECO:0000313" key="2">
    <source>
        <dbReference type="EMBL" id="HIZ01072.1"/>
    </source>
</evidence>
<keyword evidence="1" id="KW-0732">Signal</keyword>
<gene>
    <name evidence="2" type="ORF">H9819_02320</name>
</gene>
<accession>A0A9D2CWN8</accession>
<dbReference type="Proteomes" id="UP000824023">
    <property type="component" value="Unassembled WGS sequence"/>
</dbReference>
<sequence>MKRILKTLSACGLLTVILLASTPVAAQRVIAKTNLLYWGTGTPNLGLEVATGRKTSFSLHAGVQPWQYSDTKKLKHWLVQPEFRFWPCEVFMGHVIGIQALGGQFNAGGIDLPLGILPTLKDNRYQGWAVGAGLSYGYHLLLNRRWSMEFGLAVGYLYVDYKKYRCLHCGDPLKKGHRNYLGPTKAAVNLIYNF</sequence>
<dbReference type="EMBL" id="DXCK01000038">
    <property type="protein sequence ID" value="HIZ01072.1"/>
    <property type="molecule type" value="Genomic_DNA"/>
</dbReference>
<feature type="chain" id="PRO_5038571022" evidence="1">
    <location>
        <begin position="27"/>
        <end position="194"/>
    </location>
</feature>
<organism evidence="2 3">
    <name type="scientific">Candidatus Bacteroides merdipullorum</name>
    <dbReference type="NCBI Taxonomy" id="2838474"/>
    <lineage>
        <taxon>Bacteria</taxon>
        <taxon>Pseudomonadati</taxon>
        <taxon>Bacteroidota</taxon>
        <taxon>Bacteroidia</taxon>
        <taxon>Bacteroidales</taxon>
        <taxon>Bacteroidaceae</taxon>
        <taxon>Bacteroides</taxon>
    </lineage>
</organism>
<dbReference type="Pfam" id="PF12099">
    <property type="entry name" value="DUF3575"/>
    <property type="match status" value="1"/>
</dbReference>
<evidence type="ECO:0000313" key="3">
    <source>
        <dbReference type="Proteomes" id="UP000824023"/>
    </source>
</evidence>
<proteinExistence type="predicted"/>
<evidence type="ECO:0000256" key="1">
    <source>
        <dbReference type="SAM" id="SignalP"/>
    </source>
</evidence>
<protein>
    <submittedName>
        <fullName evidence="2">DUF3575 domain-containing protein</fullName>
    </submittedName>
</protein>
<dbReference type="InterPro" id="IPR021958">
    <property type="entry name" value="DUF3575"/>
</dbReference>
<feature type="signal peptide" evidence="1">
    <location>
        <begin position="1"/>
        <end position="26"/>
    </location>
</feature>
<comment type="caution">
    <text evidence="2">The sequence shown here is derived from an EMBL/GenBank/DDBJ whole genome shotgun (WGS) entry which is preliminary data.</text>
</comment>
<reference evidence="2" key="1">
    <citation type="journal article" date="2021" name="PeerJ">
        <title>Extensive microbial diversity within the chicken gut microbiome revealed by metagenomics and culture.</title>
        <authorList>
            <person name="Gilroy R."/>
            <person name="Ravi A."/>
            <person name="Getino M."/>
            <person name="Pursley I."/>
            <person name="Horton D.L."/>
            <person name="Alikhan N.F."/>
            <person name="Baker D."/>
            <person name="Gharbi K."/>
            <person name="Hall N."/>
            <person name="Watson M."/>
            <person name="Adriaenssens E.M."/>
            <person name="Foster-Nyarko E."/>
            <person name="Jarju S."/>
            <person name="Secka A."/>
            <person name="Antonio M."/>
            <person name="Oren A."/>
            <person name="Chaudhuri R.R."/>
            <person name="La Ragione R."/>
            <person name="Hildebrand F."/>
            <person name="Pallen M.J."/>
        </authorList>
    </citation>
    <scope>NUCLEOTIDE SEQUENCE</scope>
    <source>
        <strain evidence="2">ChiHjej12B11-24981</strain>
    </source>
</reference>
<dbReference type="AlphaFoldDB" id="A0A9D2CWN8"/>